<dbReference type="EMBL" id="ADLD01000011">
    <property type="protein sequence ID" value="EHB92405.1"/>
    <property type="molecule type" value="Genomic_DNA"/>
</dbReference>
<dbReference type="Pfam" id="PF01863">
    <property type="entry name" value="YgjP-like"/>
    <property type="match status" value="1"/>
</dbReference>
<dbReference type="eggNOG" id="COG1451">
    <property type="taxonomic scope" value="Bacteria"/>
</dbReference>
<keyword evidence="4" id="KW-1185">Reference proteome</keyword>
<evidence type="ECO:0000313" key="4">
    <source>
        <dbReference type="Proteomes" id="UP000006008"/>
    </source>
</evidence>
<gene>
    <name evidence="3" type="ORF">HMPREF9450_01270</name>
</gene>
<dbReference type="CDD" id="cd07344">
    <property type="entry name" value="M48_yhfN_like"/>
    <property type="match status" value="1"/>
</dbReference>
<evidence type="ECO:0000259" key="2">
    <source>
        <dbReference type="Pfam" id="PF01863"/>
    </source>
</evidence>
<feature type="domain" description="YgjP-like metallopeptidase" evidence="2">
    <location>
        <begin position="40"/>
        <end position="248"/>
    </location>
</feature>
<dbReference type="InterPro" id="IPR053136">
    <property type="entry name" value="UTP_pyrophosphatase-like"/>
</dbReference>
<feature type="region of interest" description="Disordered" evidence="1">
    <location>
        <begin position="1"/>
        <end position="20"/>
    </location>
</feature>
<dbReference type="InterPro" id="IPR002725">
    <property type="entry name" value="YgjP-like_metallopeptidase"/>
</dbReference>
<proteinExistence type="predicted"/>
<evidence type="ECO:0000313" key="3">
    <source>
        <dbReference type="EMBL" id="EHB92405.1"/>
    </source>
</evidence>
<dbReference type="Proteomes" id="UP000006008">
    <property type="component" value="Unassembled WGS sequence"/>
</dbReference>
<dbReference type="OrthoDB" id="9811177at2"/>
<organism evidence="3 4">
    <name type="scientific">Alistipes indistinctus YIT 12060</name>
    <dbReference type="NCBI Taxonomy" id="742725"/>
    <lineage>
        <taxon>Bacteria</taxon>
        <taxon>Pseudomonadati</taxon>
        <taxon>Bacteroidota</taxon>
        <taxon>Bacteroidia</taxon>
        <taxon>Bacteroidales</taxon>
        <taxon>Rikenellaceae</taxon>
        <taxon>Alistipes</taxon>
    </lineage>
</organism>
<dbReference type="HOGENOM" id="CLU_065947_0_1_10"/>
<name>G5H8L0_9BACT</name>
<reference evidence="3 4" key="1">
    <citation type="submission" date="2011-08" db="EMBL/GenBank/DDBJ databases">
        <title>The Genome Sequence of Alistipes indistinctus YIT 12060.</title>
        <authorList>
            <consortium name="The Broad Institute Genome Sequencing Platform"/>
            <person name="Earl A."/>
            <person name="Ward D."/>
            <person name="Feldgarden M."/>
            <person name="Gevers D."/>
            <person name="Morotomi M."/>
            <person name="Young S.K."/>
            <person name="Zeng Q."/>
            <person name="Gargeya S."/>
            <person name="Fitzgerald M."/>
            <person name="Haas B."/>
            <person name="Abouelleil A."/>
            <person name="Alvarado L."/>
            <person name="Arachchi H.M."/>
            <person name="Berlin A."/>
            <person name="Brown A."/>
            <person name="Chapman S.B."/>
            <person name="Chen Z."/>
            <person name="Dunbar C."/>
            <person name="Freedman E."/>
            <person name="Gearin G."/>
            <person name="Gellesch M."/>
            <person name="Goldberg J."/>
            <person name="Griggs A."/>
            <person name="Gujja S."/>
            <person name="Heiman D."/>
            <person name="Howarth C."/>
            <person name="Larson L."/>
            <person name="Lui A."/>
            <person name="MacDonald P.J.P."/>
            <person name="Montmayeur A."/>
            <person name="Murphy C."/>
            <person name="Neiman D."/>
            <person name="Pearson M."/>
            <person name="Priest M."/>
            <person name="Roberts A."/>
            <person name="Saif S."/>
            <person name="Shea T."/>
            <person name="Shenoy N."/>
            <person name="Sisk P."/>
            <person name="Stolte C."/>
            <person name="Sykes S."/>
            <person name="Wortman J."/>
            <person name="Nusbaum C."/>
            <person name="Birren B."/>
        </authorList>
    </citation>
    <scope>NUCLEOTIDE SEQUENCE [LARGE SCALE GENOMIC DNA]</scope>
    <source>
        <strain evidence="3 4">YIT 12060</strain>
    </source>
</reference>
<protein>
    <recommendedName>
        <fullName evidence="2">YgjP-like metallopeptidase domain-containing protein</fullName>
    </recommendedName>
</protein>
<dbReference type="PATRIC" id="fig|742725.3.peg.1347"/>
<accession>G5H8L0</accession>
<evidence type="ECO:0000256" key="1">
    <source>
        <dbReference type="SAM" id="MobiDB-lite"/>
    </source>
</evidence>
<dbReference type="PANTHER" id="PTHR30399">
    <property type="entry name" value="UNCHARACTERIZED PROTEIN YGJP"/>
    <property type="match status" value="1"/>
</dbReference>
<dbReference type="STRING" id="742725.HMPREF9450_01270"/>
<comment type="caution">
    <text evidence="3">The sequence shown here is derived from an EMBL/GenBank/DDBJ whole genome shotgun (WGS) entry which is preliminary data.</text>
</comment>
<dbReference type="Gene3D" id="3.30.2010.10">
    <property type="entry name" value="Metalloproteases ('zincins'), catalytic domain"/>
    <property type="match status" value="1"/>
</dbReference>
<sequence>MFKRKNTRVSKPCPQPVSSREKFRHPLLGEITLNRSPRARRLSISVRPDGEVRLTIPCGDNERTALNFLDQKSAWIEQARVRMLARHPKQVIEPPYSTRSHTLRLYPCACRTIRTRVGEGIIEVRYPMELRYEAAEVQDAIRKGIEQAWRTEAQADLPQRTARLAGQLGFRCGAVTVRNARTRWGSCSARDDISLSIHLMKLPDELIDYVIIHELCHTIHKNHGPKFHKLLDRLTGGHHLELRRRLKTYSTRW</sequence>
<dbReference type="AlphaFoldDB" id="G5H8L0"/>
<dbReference type="PANTHER" id="PTHR30399:SF1">
    <property type="entry name" value="UTP PYROPHOSPHATASE"/>
    <property type="match status" value="1"/>
</dbReference>